<evidence type="ECO:0000256" key="1">
    <source>
        <dbReference type="ARBA" id="ARBA00022593"/>
    </source>
</evidence>
<keyword evidence="2" id="KW-0472">Membrane</keyword>
<accession>A0A1X0NR15</accession>
<dbReference type="Pfam" id="PF05648">
    <property type="entry name" value="PEX11"/>
    <property type="match status" value="1"/>
</dbReference>
<comment type="subcellular location">
    <subcellularLocation>
        <location evidence="4">Peroxisome membrane</location>
    </subcellularLocation>
</comment>
<keyword evidence="1" id="KW-0962">Peroxisome biogenesis</keyword>
<protein>
    <submittedName>
        <fullName evidence="5">Glycosomal membrane protein</fullName>
    </submittedName>
</protein>
<dbReference type="GO" id="GO:0005778">
    <property type="term" value="C:peroxisomal membrane"/>
    <property type="evidence" value="ECO:0007669"/>
    <property type="project" value="UniProtKB-SubCell"/>
</dbReference>
<dbReference type="Proteomes" id="UP000192257">
    <property type="component" value="Unassembled WGS sequence"/>
</dbReference>
<dbReference type="InterPro" id="IPR008733">
    <property type="entry name" value="PEX11"/>
</dbReference>
<keyword evidence="3" id="KW-0576">Peroxisome</keyword>
<evidence type="ECO:0000256" key="3">
    <source>
        <dbReference type="ARBA" id="ARBA00023140"/>
    </source>
</evidence>
<dbReference type="PANTHER" id="PTHR12652:SF52">
    <property type="entry name" value="MEMBRANE PROTEIN, PUTATIVE-RELATED"/>
    <property type="match status" value="1"/>
</dbReference>
<dbReference type="AlphaFoldDB" id="A0A1X0NR15"/>
<proteinExistence type="predicted"/>
<organism evidence="5 6">
    <name type="scientific">Trypanosoma theileri</name>
    <dbReference type="NCBI Taxonomy" id="67003"/>
    <lineage>
        <taxon>Eukaryota</taxon>
        <taxon>Discoba</taxon>
        <taxon>Euglenozoa</taxon>
        <taxon>Kinetoplastea</taxon>
        <taxon>Metakinetoplastina</taxon>
        <taxon>Trypanosomatida</taxon>
        <taxon>Trypanosomatidae</taxon>
        <taxon>Trypanosoma</taxon>
    </lineage>
</organism>
<dbReference type="PANTHER" id="PTHR12652">
    <property type="entry name" value="PEROXISOMAL BIOGENESIS FACTOR 11"/>
    <property type="match status" value="1"/>
</dbReference>
<dbReference type="GO" id="GO:0016559">
    <property type="term" value="P:peroxisome fission"/>
    <property type="evidence" value="ECO:0007669"/>
    <property type="project" value="InterPro"/>
</dbReference>
<dbReference type="OrthoDB" id="411017at2759"/>
<dbReference type="GeneID" id="39987383"/>
<comment type="caution">
    <text evidence="5">The sequence shown here is derived from an EMBL/GenBank/DDBJ whole genome shotgun (WGS) entry which is preliminary data.</text>
</comment>
<gene>
    <name evidence="5" type="ORF">TM35_000241910</name>
</gene>
<evidence type="ECO:0000256" key="2">
    <source>
        <dbReference type="ARBA" id="ARBA00023136"/>
    </source>
</evidence>
<keyword evidence="6" id="KW-1185">Reference proteome</keyword>
<dbReference type="VEuPathDB" id="TriTrypDB:TM35_000241910"/>
<dbReference type="EMBL" id="NBCO01000024">
    <property type="protein sequence ID" value="ORC87041.1"/>
    <property type="molecule type" value="Genomic_DNA"/>
</dbReference>
<evidence type="ECO:0000256" key="4">
    <source>
        <dbReference type="ARBA" id="ARBA00046271"/>
    </source>
</evidence>
<evidence type="ECO:0000313" key="6">
    <source>
        <dbReference type="Proteomes" id="UP000192257"/>
    </source>
</evidence>
<evidence type="ECO:0000313" key="5">
    <source>
        <dbReference type="EMBL" id="ORC87041.1"/>
    </source>
</evidence>
<name>A0A1X0NR15_9TRYP</name>
<sequence length="220" mass="23920">MSDYDKFVKLLAQTDGRDKIYKAIAGLVKVLGTVDTVPSHLSTYKKLGSSIGDGRSLMRMAKWAGDIPKMRSALVQCRAKGGIDLRKLLEFLRVLGNFLYVLGDNAAFLSRHRLILAGSHKQLQKHSKVAQFWGFLLATVLDLLALRAALRRHREGDATTARREARAAATALAKDAADTLVTMAAVGYLRGVWHPGAATTGSLTLLSGAIATHLNWAKIK</sequence>
<dbReference type="RefSeq" id="XP_028881107.1">
    <property type="nucleotide sequence ID" value="XM_029027603.1"/>
</dbReference>
<reference evidence="5 6" key="1">
    <citation type="submission" date="2017-03" db="EMBL/GenBank/DDBJ databases">
        <title>An alternative strategy for trypanosome survival in the mammalian bloodstream revealed through genome and transcriptome analysis of the ubiquitous bovine parasite Trypanosoma (Megatrypanum) theileri.</title>
        <authorList>
            <person name="Kelly S."/>
            <person name="Ivens A."/>
            <person name="Mott A."/>
            <person name="O'Neill E."/>
            <person name="Emms D."/>
            <person name="Macleod O."/>
            <person name="Voorheis P."/>
            <person name="Matthews J."/>
            <person name="Matthews K."/>
            <person name="Carrington M."/>
        </authorList>
    </citation>
    <scope>NUCLEOTIDE SEQUENCE [LARGE SCALE GENOMIC DNA]</scope>
    <source>
        <strain evidence="5">Edinburgh</strain>
    </source>
</reference>